<evidence type="ECO:0000313" key="2">
    <source>
        <dbReference type="Proteomes" id="UP000184603"/>
    </source>
</evidence>
<proteinExistence type="predicted"/>
<gene>
    <name evidence="1" type="ORF">SAMN02745220_01838</name>
</gene>
<name>A0A1M7Y4R3_9BACT</name>
<dbReference type="EMBL" id="FRFE01000007">
    <property type="protein sequence ID" value="SHO47343.1"/>
    <property type="molecule type" value="Genomic_DNA"/>
</dbReference>
<dbReference type="Proteomes" id="UP000184603">
    <property type="component" value="Unassembled WGS sequence"/>
</dbReference>
<organism evidence="1 2">
    <name type="scientific">Desulfopila aestuarii DSM 18488</name>
    <dbReference type="NCBI Taxonomy" id="1121416"/>
    <lineage>
        <taxon>Bacteria</taxon>
        <taxon>Pseudomonadati</taxon>
        <taxon>Thermodesulfobacteriota</taxon>
        <taxon>Desulfobulbia</taxon>
        <taxon>Desulfobulbales</taxon>
        <taxon>Desulfocapsaceae</taxon>
        <taxon>Desulfopila</taxon>
    </lineage>
</organism>
<dbReference type="STRING" id="1121416.SAMN02745220_01838"/>
<dbReference type="AlphaFoldDB" id="A0A1M7Y4R3"/>
<keyword evidence="2" id="KW-1185">Reference proteome</keyword>
<evidence type="ECO:0000313" key="1">
    <source>
        <dbReference type="EMBL" id="SHO47343.1"/>
    </source>
</evidence>
<protein>
    <submittedName>
        <fullName evidence="1">Uncharacterized protein</fullName>
    </submittedName>
</protein>
<reference evidence="1 2" key="1">
    <citation type="submission" date="2016-12" db="EMBL/GenBank/DDBJ databases">
        <authorList>
            <person name="Song W.-J."/>
            <person name="Kurnit D.M."/>
        </authorList>
    </citation>
    <scope>NUCLEOTIDE SEQUENCE [LARGE SCALE GENOMIC DNA]</scope>
    <source>
        <strain evidence="1 2">DSM 18488</strain>
    </source>
</reference>
<sequence length="571" mass="61676">MRNSLKSLRSLIVICLLCIPALSIALEEKDGVPMTLVATPQIALPGMSVKLSGTTVTAGDYVIVNLLVTPPPEKVVGGTTSKAPTPVNLTTKCDAHGAFSVDFIQTKTVGTYTVSAKSPVGTGTGSTTFQVQAISDISSLATSKFEELGQAFTEYADTLEESVNNLPASDERKQLLQSSAQITAQLTELNSQAATIRPHLKTMSEALDIPPEELASQPAAEFIKDLSAWTIEADQQIDRLKSLLPKQKAAQSICEMIHIAGEGMRMASNGLAFYGKGMSVVINLAIDKGIPLLLNQISSERCALWDASAKGLASATQKTAGMLSGIVGLLNDAATLYTDVLLNRYCGVYSGPIKATMSADFKHLGQSYWKYSTTVEGTFTLRFPKNTPGGGAVRMTGEVFGNATSYTFWEDIEKVMEVPAAGQLLARIPITPGPFPPLYKDSLGLGQLTNLLIPSVFYIPLEAQMEGDNVAIKFMEPVKEIESYLLKNQLILVYMAFGLPVPAVKYIEFPVNGAHFILSRGMRNPAEITISGQGKQRAMKKTYQRTYEEPANKEFTIDWVVDLDATNPPKK</sequence>
<accession>A0A1M7Y4R3</accession>